<dbReference type="RefSeq" id="WP_089833279.1">
    <property type="nucleotide sequence ID" value="NZ_FNBN01000003.1"/>
</dbReference>
<evidence type="ECO:0000313" key="3">
    <source>
        <dbReference type="Proteomes" id="UP000199045"/>
    </source>
</evidence>
<reference evidence="2 3" key="1">
    <citation type="submission" date="2016-10" db="EMBL/GenBank/DDBJ databases">
        <authorList>
            <person name="de Groot N.N."/>
        </authorList>
    </citation>
    <scope>NUCLEOTIDE SEQUENCE [LARGE SCALE GENOMIC DNA]</scope>
    <source>
        <strain evidence="2 3">DSM 527</strain>
    </source>
</reference>
<dbReference type="Proteomes" id="UP000199045">
    <property type="component" value="Unassembled WGS sequence"/>
</dbReference>
<dbReference type="EMBL" id="FNBN01000003">
    <property type="protein sequence ID" value="SDG14212.1"/>
    <property type="molecule type" value="Genomic_DNA"/>
</dbReference>
<name>A0A1G7RTZ6_CHIFI</name>
<gene>
    <name evidence="2" type="ORF">SAMN04488121_103613</name>
</gene>
<feature type="region of interest" description="Disordered" evidence="1">
    <location>
        <begin position="1"/>
        <end position="44"/>
    </location>
</feature>
<organism evidence="2 3">
    <name type="scientific">Chitinophaga filiformis</name>
    <name type="common">Myxococcus filiformis</name>
    <name type="synonym">Flexibacter filiformis</name>
    <dbReference type="NCBI Taxonomy" id="104663"/>
    <lineage>
        <taxon>Bacteria</taxon>
        <taxon>Pseudomonadati</taxon>
        <taxon>Bacteroidota</taxon>
        <taxon>Chitinophagia</taxon>
        <taxon>Chitinophagales</taxon>
        <taxon>Chitinophagaceae</taxon>
        <taxon>Chitinophaga</taxon>
    </lineage>
</organism>
<dbReference type="STRING" id="104663.SAMN04488121_103613"/>
<dbReference type="AlphaFoldDB" id="A0A1G7RTZ6"/>
<dbReference type="OrthoDB" id="678385at2"/>
<accession>A0A1G7RTZ6</accession>
<sequence>MSTEKKSAVDKAAESLEVEKLTESEAGKLEGGFSDAVSESDESGGGLNISKCYCTGTPTTT</sequence>
<proteinExistence type="predicted"/>
<evidence type="ECO:0000256" key="1">
    <source>
        <dbReference type="SAM" id="MobiDB-lite"/>
    </source>
</evidence>
<feature type="compositionally biased region" description="Basic and acidic residues" evidence="1">
    <location>
        <begin position="1"/>
        <end position="28"/>
    </location>
</feature>
<protein>
    <submittedName>
        <fullName evidence="2">Uncharacterized protein</fullName>
    </submittedName>
</protein>
<evidence type="ECO:0000313" key="2">
    <source>
        <dbReference type="EMBL" id="SDG14212.1"/>
    </source>
</evidence>